<comment type="caution">
    <text evidence="1">The sequence shown here is derived from an EMBL/GenBank/DDBJ whole genome shotgun (WGS) entry which is preliminary data.</text>
</comment>
<dbReference type="Proteomes" id="UP000747542">
    <property type="component" value="Unassembled WGS sequence"/>
</dbReference>
<sequence>MDAKEERKGTPLPFQKLACTRWLVRGKVIYNILLNWKELKAYFAVVVPRAGLYCRYKAREFLGMLEDPINLLYFHFVSEFERVNSLFQTSDADPEELISELALHHKSLQDRVLDRNGKLLPLNMVDYGAKFMHELHTFINQQNHSAEAVGKVDEVKRRCAGLLIEALKQVESRLPASAGIFQGLSAFAPRKVLSQTERVPFKDLPLPHLRSEKEDTIEQQYRKIRNLSWAEESAFDGKILFQGKCCRDFKVTLHMIELFNSANMYEKEEPGDDDELDVFAYII</sequence>
<dbReference type="AlphaFoldDB" id="A0A8J5TW93"/>
<organism evidence="1 2">
    <name type="scientific">Homarus americanus</name>
    <name type="common">American lobster</name>
    <dbReference type="NCBI Taxonomy" id="6706"/>
    <lineage>
        <taxon>Eukaryota</taxon>
        <taxon>Metazoa</taxon>
        <taxon>Ecdysozoa</taxon>
        <taxon>Arthropoda</taxon>
        <taxon>Crustacea</taxon>
        <taxon>Multicrustacea</taxon>
        <taxon>Malacostraca</taxon>
        <taxon>Eumalacostraca</taxon>
        <taxon>Eucarida</taxon>
        <taxon>Decapoda</taxon>
        <taxon>Pleocyemata</taxon>
        <taxon>Astacidea</taxon>
        <taxon>Nephropoidea</taxon>
        <taxon>Nephropidae</taxon>
        <taxon>Homarus</taxon>
    </lineage>
</organism>
<reference evidence="1" key="1">
    <citation type="journal article" date="2021" name="Sci. Adv.">
        <title>The American lobster genome reveals insights on longevity, neural, and immune adaptations.</title>
        <authorList>
            <person name="Polinski J.M."/>
            <person name="Zimin A.V."/>
            <person name="Clark K.F."/>
            <person name="Kohn A.B."/>
            <person name="Sadowski N."/>
            <person name="Timp W."/>
            <person name="Ptitsyn A."/>
            <person name="Khanna P."/>
            <person name="Romanova D.Y."/>
            <person name="Williams P."/>
            <person name="Greenwood S.J."/>
            <person name="Moroz L.L."/>
            <person name="Walt D.R."/>
            <person name="Bodnar A.G."/>
        </authorList>
    </citation>
    <scope>NUCLEOTIDE SEQUENCE</scope>
    <source>
        <strain evidence="1">GMGI-L3</strain>
    </source>
</reference>
<evidence type="ECO:0000313" key="2">
    <source>
        <dbReference type="Proteomes" id="UP000747542"/>
    </source>
</evidence>
<gene>
    <name evidence="1" type="ORF">Hamer_G003981</name>
</gene>
<keyword evidence="2" id="KW-1185">Reference proteome</keyword>
<protein>
    <submittedName>
        <fullName evidence="1">Uncharacterized protein</fullName>
    </submittedName>
</protein>
<name>A0A8J5TW93_HOMAM</name>
<dbReference type="EMBL" id="JAHLQT010000697">
    <property type="protein sequence ID" value="KAG7178188.1"/>
    <property type="molecule type" value="Genomic_DNA"/>
</dbReference>
<proteinExistence type="predicted"/>
<accession>A0A8J5TW93</accession>
<evidence type="ECO:0000313" key="1">
    <source>
        <dbReference type="EMBL" id="KAG7178188.1"/>
    </source>
</evidence>